<evidence type="ECO:0000256" key="4">
    <source>
        <dbReference type="ARBA" id="ARBA00023157"/>
    </source>
</evidence>
<keyword evidence="3" id="KW-0249">Electron transport</keyword>
<dbReference type="GO" id="GO:0005737">
    <property type="term" value="C:cytoplasm"/>
    <property type="evidence" value="ECO:0007669"/>
    <property type="project" value="TreeGrafter"/>
</dbReference>
<dbReference type="InterPro" id="IPR013766">
    <property type="entry name" value="Thioredoxin_domain"/>
</dbReference>
<evidence type="ECO:0000256" key="6">
    <source>
        <dbReference type="NCBIfam" id="TIGR01068"/>
    </source>
</evidence>
<dbReference type="SMART" id="SM00450">
    <property type="entry name" value="RHOD"/>
    <property type="match status" value="1"/>
</dbReference>
<dbReference type="CDD" id="cd00158">
    <property type="entry name" value="RHOD"/>
    <property type="match status" value="1"/>
</dbReference>
<protein>
    <recommendedName>
        <fullName evidence="6">Thioredoxin</fullName>
    </recommendedName>
</protein>
<dbReference type="Pfam" id="PF00581">
    <property type="entry name" value="Rhodanese"/>
    <property type="match status" value="1"/>
</dbReference>
<dbReference type="PROSITE" id="PS00194">
    <property type="entry name" value="THIOREDOXIN_1"/>
    <property type="match status" value="1"/>
</dbReference>
<feature type="domain" description="Rhodanese" evidence="7">
    <location>
        <begin position="40"/>
        <end position="130"/>
    </location>
</feature>
<dbReference type="Pfam" id="PF00085">
    <property type="entry name" value="Thioredoxin"/>
    <property type="match status" value="1"/>
</dbReference>
<dbReference type="GO" id="GO:0015035">
    <property type="term" value="F:protein-disulfide reductase activity"/>
    <property type="evidence" value="ECO:0007669"/>
    <property type="project" value="UniProtKB-UniRule"/>
</dbReference>
<dbReference type="SUPFAM" id="SSF52833">
    <property type="entry name" value="Thioredoxin-like"/>
    <property type="match status" value="1"/>
</dbReference>
<dbReference type="InterPro" id="IPR001763">
    <property type="entry name" value="Rhodanese-like_dom"/>
</dbReference>
<gene>
    <name evidence="9" type="primary">trxA</name>
    <name evidence="10" type="ORF">BWK59_10210</name>
    <name evidence="9" type="ORF">V3Q77_03700</name>
</gene>
<dbReference type="Gene3D" id="3.40.250.10">
    <property type="entry name" value="Rhodanese-like domain"/>
    <property type="match status" value="1"/>
</dbReference>
<dbReference type="PROSITE" id="PS51352">
    <property type="entry name" value="THIOREDOXIN_2"/>
    <property type="match status" value="1"/>
</dbReference>
<dbReference type="PROSITE" id="PS51257">
    <property type="entry name" value="PROKAR_LIPOPROTEIN"/>
    <property type="match status" value="1"/>
</dbReference>
<evidence type="ECO:0000256" key="5">
    <source>
        <dbReference type="ARBA" id="ARBA00023284"/>
    </source>
</evidence>
<dbReference type="CDD" id="cd02947">
    <property type="entry name" value="TRX_family"/>
    <property type="match status" value="1"/>
</dbReference>
<evidence type="ECO:0000313" key="11">
    <source>
        <dbReference type="Proteomes" id="UP000197768"/>
    </source>
</evidence>
<organism evidence="10 11">
    <name type="scientific">Flavobacterium davisii</name>
    <dbReference type="NCBI Taxonomy" id="2906077"/>
    <lineage>
        <taxon>Bacteria</taxon>
        <taxon>Pseudomonadati</taxon>
        <taxon>Bacteroidota</taxon>
        <taxon>Flavobacteriia</taxon>
        <taxon>Flavobacteriales</taxon>
        <taxon>Flavobacteriaceae</taxon>
        <taxon>Flavobacterium</taxon>
    </lineage>
</organism>
<keyword evidence="2" id="KW-0813">Transport</keyword>
<evidence type="ECO:0000313" key="9">
    <source>
        <dbReference type="EMBL" id="MFK7048983.1"/>
    </source>
</evidence>
<dbReference type="NCBIfam" id="TIGR01068">
    <property type="entry name" value="thioredoxin"/>
    <property type="match status" value="1"/>
</dbReference>
<accession>A0A246GH25</accession>
<dbReference type="InterPro" id="IPR005746">
    <property type="entry name" value="Thioredoxin"/>
</dbReference>
<dbReference type="PANTHER" id="PTHR45663">
    <property type="entry name" value="GEO12009P1"/>
    <property type="match status" value="1"/>
</dbReference>
<reference evidence="10 11" key="1">
    <citation type="journal article" date="2017" name="Infect. Genet. Evol.">
        <title>Comparative genome analysis of fish pathogen Flavobacterium columnare reveals extensive sequence diversity within the species.</title>
        <authorList>
            <person name="Kayansamruaj P."/>
            <person name="Dong H.T."/>
            <person name="Hirono I."/>
            <person name="Kondo H."/>
            <person name="Senapin S."/>
            <person name="Rodkhum C."/>
        </authorList>
    </citation>
    <scope>NUCLEOTIDE SEQUENCE [LARGE SCALE GENOMIC DNA]</scope>
    <source>
        <strain evidence="10 11">1215</strain>
    </source>
</reference>
<name>A0A246GH25_9FLAO</name>
<dbReference type="InterPro" id="IPR017937">
    <property type="entry name" value="Thioredoxin_CS"/>
</dbReference>
<comment type="caution">
    <text evidence="10">The sequence shown here is derived from an EMBL/GenBank/DDBJ whole genome shotgun (WGS) entry which is preliminary data.</text>
</comment>
<keyword evidence="5" id="KW-0676">Redox-active center</keyword>
<proteinExistence type="inferred from homology"/>
<comment type="similarity">
    <text evidence="1">Belongs to the thioredoxin family.</text>
</comment>
<dbReference type="PRINTS" id="PR00421">
    <property type="entry name" value="THIOREDOXIN"/>
</dbReference>
<feature type="domain" description="Thioredoxin" evidence="8">
    <location>
        <begin position="117"/>
        <end position="230"/>
    </location>
</feature>
<dbReference type="AlphaFoldDB" id="A0A246GH25"/>
<evidence type="ECO:0000256" key="2">
    <source>
        <dbReference type="ARBA" id="ARBA00022448"/>
    </source>
</evidence>
<dbReference type="SUPFAM" id="SSF52821">
    <property type="entry name" value="Rhodanese/Cell cycle control phosphatase"/>
    <property type="match status" value="1"/>
</dbReference>
<dbReference type="Gene3D" id="3.40.30.10">
    <property type="entry name" value="Glutaredoxin"/>
    <property type="match status" value="1"/>
</dbReference>
<dbReference type="OrthoDB" id="9808735at2"/>
<reference evidence="9 12" key="2">
    <citation type="submission" date="2024-02" db="EMBL/GenBank/DDBJ databases">
        <title>Comparative Genomic Analysis of Flavobacterium Species Causing Columnaris Disease of Freshwater Fish in Thailand: Insights into Virulence and Resistance Mechanisms.</title>
        <authorList>
            <person name="Nguyen D."/>
            <person name="Chokmangmeepisarn P."/>
            <person name="Khianchaikhan K."/>
            <person name="Morishita M."/>
            <person name="Bunnoy A."/>
            <person name="Rodkhum C."/>
        </authorList>
    </citation>
    <scope>NUCLEOTIDE SEQUENCE [LARGE SCALE GENOMIC DNA]</scope>
    <source>
        <strain evidence="9 12">KCRT2007</strain>
    </source>
</reference>
<evidence type="ECO:0000313" key="12">
    <source>
        <dbReference type="Proteomes" id="UP001621813"/>
    </source>
</evidence>
<keyword evidence="12" id="KW-1185">Reference proteome</keyword>
<evidence type="ECO:0000259" key="7">
    <source>
        <dbReference type="PROSITE" id="PS50206"/>
    </source>
</evidence>
<evidence type="ECO:0000256" key="3">
    <source>
        <dbReference type="ARBA" id="ARBA00022982"/>
    </source>
</evidence>
<dbReference type="PANTHER" id="PTHR45663:SF11">
    <property type="entry name" value="GEO12009P1"/>
    <property type="match status" value="1"/>
</dbReference>
<evidence type="ECO:0000256" key="1">
    <source>
        <dbReference type="ARBA" id="ARBA00008987"/>
    </source>
</evidence>
<dbReference type="Proteomes" id="UP001621813">
    <property type="component" value="Unassembled WGS sequence"/>
</dbReference>
<dbReference type="EMBL" id="MTCZ01000108">
    <property type="protein sequence ID" value="OWP83490.1"/>
    <property type="molecule type" value="Genomic_DNA"/>
</dbReference>
<sequence>MKNLLFSTLCATIIAFTSCKGQNNSITDNLEPKVFAEKTANADVYILDVRTPQEYNSQHLDKAVNIDYNATDFETQLSKLDKNKPVYLYCLSGGRSGKAMTKMSRMGFKEIHNMTGGIMKWNAEGLSKPTTSSSMTLIEFQKLIQSDKKVLIDFYAEWCGPCKKMAPYLEKMKEEMKDNIKIIKIDADKNQQLAQDLLIEGLPTLIYYNNGKEVWKNLGFIKEEDLRKKL</sequence>
<dbReference type="RefSeq" id="WP_088393574.1">
    <property type="nucleotide sequence ID" value="NZ_CP097869.1"/>
</dbReference>
<keyword evidence="4" id="KW-1015">Disulfide bond</keyword>
<dbReference type="EMBL" id="JAZGZR010000006">
    <property type="protein sequence ID" value="MFK7048983.1"/>
    <property type="molecule type" value="Genomic_DNA"/>
</dbReference>
<dbReference type="InterPro" id="IPR036873">
    <property type="entry name" value="Rhodanese-like_dom_sf"/>
</dbReference>
<dbReference type="Proteomes" id="UP000197768">
    <property type="component" value="Unassembled WGS sequence"/>
</dbReference>
<evidence type="ECO:0000259" key="8">
    <source>
        <dbReference type="PROSITE" id="PS51352"/>
    </source>
</evidence>
<dbReference type="InterPro" id="IPR036249">
    <property type="entry name" value="Thioredoxin-like_sf"/>
</dbReference>
<dbReference type="PROSITE" id="PS50206">
    <property type="entry name" value="RHODANESE_3"/>
    <property type="match status" value="1"/>
</dbReference>
<evidence type="ECO:0000313" key="10">
    <source>
        <dbReference type="EMBL" id="OWP83490.1"/>
    </source>
</evidence>